<dbReference type="PANTHER" id="PTHR13710:SF153">
    <property type="entry name" value="RECQ-LIKE DNA HELICASE BLM"/>
    <property type="match status" value="1"/>
</dbReference>
<evidence type="ECO:0000313" key="7">
    <source>
        <dbReference type="Proteomes" id="UP000000305"/>
    </source>
</evidence>
<comment type="similarity">
    <text evidence="1">Belongs to the helicase family. RecQ subfamily.</text>
</comment>
<dbReference type="GO" id="GO:0003677">
    <property type="term" value="F:DNA binding"/>
    <property type="evidence" value="ECO:0007669"/>
    <property type="project" value="UniProtKB-KW"/>
</dbReference>
<evidence type="ECO:0000256" key="2">
    <source>
        <dbReference type="ARBA" id="ARBA00023125"/>
    </source>
</evidence>
<evidence type="ECO:0000313" key="6">
    <source>
        <dbReference type="EMBL" id="EFX63791.1"/>
    </source>
</evidence>
<dbReference type="OrthoDB" id="10261556at2759"/>
<keyword evidence="7" id="KW-1185">Reference proteome</keyword>
<dbReference type="Proteomes" id="UP000000305">
    <property type="component" value="Unassembled WGS sequence"/>
</dbReference>
<dbReference type="GO" id="GO:0005524">
    <property type="term" value="F:ATP binding"/>
    <property type="evidence" value="ECO:0007669"/>
    <property type="project" value="InterPro"/>
</dbReference>
<proteinExistence type="inferred from homology"/>
<gene>
    <name evidence="6" type="ORF">DAPPUDRAFT_334985</name>
</gene>
<name>E9HWU2_DAPPU</name>
<evidence type="ECO:0000256" key="4">
    <source>
        <dbReference type="ARBA" id="ARBA00023242"/>
    </source>
</evidence>
<sequence>MNLFGFSILKPQQQEVIDAVLAGKDCLAVMPNGGGKSACYVLTSINKLGTKVSEIQSVEEANIKKAVAFCENRTVCRNFKINNYLDENPITCSVDSISCLDICRSNERYIEVDVVKEVQVTQCAMYGKGNGWSKKNAFKLIHKLILDDVLQEQLIFREGLKPFCKLHVGKNWQIRKVVIR</sequence>
<evidence type="ECO:0000256" key="1">
    <source>
        <dbReference type="ARBA" id="ARBA00005446"/>
    </source>
</evidence>
<dbReference type="EMBL" id="GL732959">
    <property type="protein sequence ID" value="EFX63791.1"/>
    <property type="molecule type" value="Genomic_DNA"/>
</dbReference>
<dbReference type="InParanoid" id="E9HWU2"/>
<dbReference type="Pfam" id="PF00270">
    <property type="entry name" value="DEAD"/>
    <property type="match status" value="1"/>
</dbReference>
<dbReference type="KEGG" id="dpx:DAPPUDRAFT_334985"/>
<feature type="domain" description="DEAD/DEAH-box helicase" evidence="5">
    <location>
        <begin position="11"/>
        <end position="51"/>
    </location>
</feature>
<dbReference type="HOGENOM" id="CLU_1497747_0_0_1"/>
<dbReference type="GO" id="GO:0016853">
    <property type="term" value="F:isomerase activity"/>
    <property type="evidence" value="ECO:0007669"/>
    <property type="project" value="UniProtKB-KW"/>
</dbReference>
<protein>
    <recommendedName>
        <fullName evidence="5">DEAD/DEAH-box helicase domain-containing protein</fullName>
    </recommendedName>
</protein>
<dbReference type="STRING" id="6669.E9HWU2"/>
<reference evidence="6 7" key="1">
    <citation type="journal article" date="2011" name="Science">
        <title>The ecoresponsive genome of Daphnia pulex.</title>
        <authorList>
            <person name="Colbourne J.K."/>
            <person name="Pfrender M.E."/>
            <person name="Gilbert D."/>
            <person name="Thomas W.K."/>
            <person name="Tucker A."/>
            <person name="Oakley T.H."/>
            <person name="Tokishita S."/>
            <person name="Aerts A."/>
            <person name="Arnold G.J."/>
            <person name="Basu M.K."/>
            <person name="Bauer D.J."/>
            <person name="Caceres C.E."/>
            <person name="Carmel L."/>
            <person name="Casola C."/>
            <person name="Choi J.H."/>
            <person name="Detter J.C."/>
            <person name="Dong Q."/>
            <person name="Dusheyko S."/>
            <person name="Eads B.D."/>
            <person name="Frohlich T."/>
            <person name="Geiler-Samerotte K.A."/>
            <person name="Gerlach D."/>
            <person name="Hatcher P."/>
            <person name="Jogdeo S."/>
            <person name="Krijgsveld J."/>
            <person name="Kriventseva E.V."/>
            <person name="Kultz D."/>
            <person name="Laforsch C."/>
            <person name="Lindquist E."/>
            <person name="Lopez J."/>
            <person name="Manak J.R."/>
            <person name="Muller J."/>
            <person name="Pangilinan J."/>
            <person name="Patwardhan R.P."/>
            <person name="Pitluck S."/>
            <person name="Pritham E.J."/>
            <person name="Rechtsteiner A."/>
            <person name="Rho M."/>
            <person name="Rogozin I.B."/>
            <person name="Sakarya O."/>
            <person name="Salamov A."/>
            <person name="Schaack S."/>
            <person name="Shapiro H."/>
            <person name="Shiga Y."/>
            <person name="Skalitzky C."/>
            <person name="Smith Z."/>
            <person name="Souvorov A."/>
            <person name="Sung W."/>
            <person name="Tang Z."/>
            <person name="Tsuchiya D."/>
            <person name="Tu H."/>
            <person name="Vos H."/>
            <person name="Wang M."/>
            <person name="Wolf Y.I."/>
            <person name="Yamagata H."/>
            <person name="Yamada T."/>
            <person name="Ye Y."/>
            <person name="Shaw J.R."/>
            <person name="Andrews J."/>
            <person name="Crease T.J."/>
            <person name="Tang H."/>
            <person name="Lucas S.M."/>
            <person name="Robertson H.M."/>
            <person name="Bork P."/>
            <person name="Koonin E.V."/>
            <person name="Zdobnov E.M."/>
            <person name="Grigoriev I.V."/>
            <person name="Lynch M."/>
            <person name="Boore J.L."/>
        </authorList>
    </citation>
    <scope>NUCLEOTIDE SEQUENCE [LARGE SCALE GENOMIC DNA]</scope>
</reference>
<dbReference type="Gene3D" id="3.40.50.300">
    <property type="entry name" value="P-loop containing nucleotide triphosphate hydrolases"/>
    <property type="match status" value="1"/>
</dbReference>
<organism evidence="6 7">
    <name type="scientific">Daphnia pulex</name>
    <name type="common">Water flea</name>
    <dbReference type="NCBI Taxonomy" id="6669"/>
    <lineage>
        <taxon>Eukaryota</taxon>
        <taxon>Metazoa</taxon>
        <taxon>Ecdysozoa</taxon>
        <taxon>Arthropoda</taxon>
        <taxon>Crustacea</taxon>
        <taxon>Branchiopoda</taxon>
        <taxon>Diplostraca</taxon>
        <taxon>Cladocera</taxon>
        <taxon>Anomopoda</taxon>
        <taxon>Daphniidae</taxon>
        <taxon>Daphnia</taxon>
    </lineage>
</organism>
<keyword evidence="3" id="KW-0413">Isomerase</keyword>
<dbReference type="PANTHER" id="PTHR13710">
    <property type="entry name" value="DNA HELICASE RECQ FAMILY MEMBER"/>
    <property type="match status" value="1"/>
</dbReference>
<dbReference type="PhylomeDB" id="E9HWU2"/>
<dbReference type="SUPFAM" id="SSF52540">
    <property type="entry name" value="P-loop containing nucleoside triphosphate hydrolases"/>
    <property type="match status" value="1"/>
</dbReference>
<evidence type="ECO:0000256" key="3">
    <source>
        <dbReference type="ARBA" id="ARBA00023235"/>
    </source>
</evidence>
<accession>E9HWU2</accession>
<dbReference type="InterPro" id="IPR011545">
    <property type="entry name" value="DEAD/DEAH_box_helicase_dom"/>
</dbReference>
<dbReference type="InterPro" id="IPR027417">
    <property type="entry name" value="P-loop_NTPase"/>
</dbReference>
<dbReference type="AlphaFoldDB" id="E9HWU2"/>
<evidence type="ECO:0000259" key="5">
    <source>
        <dbReference type="Pfam" id="PF00270"/>
    </source>
</evidence>
<keyword evidence="2" id="KW-0238">DNA-binding</keyword>
<keyword evidence="4" id="KW-0539">Nucleus</keyword>